<evidence type="ECO:0000313" key="4">
    <source>
        <dbReference type="Proteomes" id="UP001281410"/>
    </source>
</evidence>
<feature type="compositionally biased region" description="Basic and acidic residues" evidence="1">
    <location>
        <begin position="269"/>
        <end position="280"/>
    </location>
</feature>
<dbReference type="Proteomes" id="UP001281410">
    <property type="component" value="Unassembled WGS sequence"/>
</dbReference>
<dbReference type="AlphaFoldDB" id="A0AAE0AEH0"/>
<dbReference type="Pfam" id="PF20167">
    <property type="entry name" value="Transposase_32"/>
    <property type="match status" value="1"/>
</dbReference>
<dbReference type="EMBL" id="JANJYJ010000005">
    <property type="protein sequence ID" value="KAK3211787.1"/>
    <property type="molecule type" value="Genomic_DNA"/>
</dbReference>
<comment type="caution">
    <text evidence="3">The sequence shown here is derived from an EMBL/GenBank/DDBJ whole genome shotgun (WGS) entry which is preliminary data.</text>
</comment>
<keyword evidence="4" id="KW-1185">Reference proteome</keyword>
<reference evidence="3" key="1">
    <citation type="journal article" date="2023" name="Plant J.">
        <title>Genome sequences and population genomics provide insights into the demographic history, inbreeding, and mutation load of two 'living fossil' tree species of Dipteronia.</title>
        <authorList>
            <person name="Feng Y."/>
            <person name="Comes H.P."/>
            <person name="Chen J."/>
            <person name="Zhu S."/>
            <person name="Lu R."/>
            <person name="Zhang X."/>
            <person name="Li P."/>
            <person name="Qiu J."/>
            <person name="Olsen K.M."/>
            <person name="Qiu Y."/>
        </authorList>
    </citation>
    <scope>NUCLEOTIDE SEQUENCE</scope>
    <source>
        <strain evidence="3">NBL</strain>
    </source>
</reference>
<organism evidence="3 4">
    <name type="scientific">Dipteronia sinensis</name>
    <dbReference type="NCBI Taxonomy" id="43782"/>
    <lineage>
        <taxon>Eukaryota</taxon>
        <taxon>Viridiplantae</taxon>
        <taxon>Streptophyta</taxon>
        <taxon>Embryophyta</taxon>
        <taxon>Tracheophyta</taxon>
        <taxon>Spermatophyta</taxon>
        <taxon>Magnoliopsida</taxon>
        <taxon>eudicotyledons</taxon>
        <taxon>Gunneridae</taxon>
        <taxon>Pentapetalae</taxon>
        <taxon>rosids</taxon>
        <taxon>malvids</taxon>
        <taxon>Sapindales</taxon>
        <taxon>Sapindaceae</taxon>
        <taxon>Hippocastanoideae</taxon>
        <taxon>Acereae</taxon>
        <taxon>Dipteronia</taxon>
    </lineage>
</organism>
<sequence>MEKLNITKIIFERGIYLEDFKNTPIPVVVEQRKWQSFIKAPGMANITLVKEFFASMDPDVVKKHGPVLVRDREVKIDARIINDLLETPNYENLSNGYASVSLGKSEIARALRGIDDGRWDSKYELKQSQLPQLLAFWNLFHSYSLMPVLHRTTIAEHRADLLYSYISGTKIDVGQVILSAILDAGRINVHRGAKLKPIIFPSLITALLKKDGVIELDTNELLSNKMGDLNLRSWNDITSKTRGKKRHFQRTAGSTVGTSVSEEQAAQRAAEEAEKKRAEEEAACLSKGKEHG</sequence>
<feature type="compositionally biased region" description="Polar residues" evidence="1">
    <location>
        <begin position="251"/>
        <end position="261"/>
    </location>
</feature>
<proteinExistence type="predicted"/>
<feature type="domain" description="Putative plant transposon protein" evidence="2">
    <location>
        <begin position="31"/>
        <end position="213"/>
    </location>
</feature>
<protein>
    <recommendedName>
        <fullName evidence="2">Putative plant transposon protein domain-containing protein</fullName>
    </recommendedName>
</protein>
<gene>
    <name evidence="3" type="ORF">Dsin_016493</name>
</gene>
<evidence type="ECO:0000256" key="1">
    <source>
        <dbReference type="SAM" id="MobiDB-lite"/>
    </source>
</evidence>
<dbReference type="InterPro" id="IPR046796">
    <property type="entry name" value="Transposase_32_dom"/>
</dbReference>
<accession>A0AAE0AEH0</accession>
<feature type="region of interest" description="Disordered" evidence="1">
    <location>
        <begin position="242"/>
        <end position="292"/>
    </location>
</feature>
<evidence type="ECO:0000259" key="2">
    <source>
        <dbReference type="Pfam" id="PF20167"/>
    </source>
</evidence>
<evidence type="ECO:0000313" key="3">
    <source>
        <dbReference type="EMBL" id="KAK3211787.1"/>
    </source>
</evidence>
<name>A0AAE0AEH0_9ROSI</name>